<protein>
    <submittedName>
        <fullName evidence="2">Uncharacterized protein</fullName>
    </submittedName>
</protein>
<dbReference type="EMBL" id="JAWDGP010000712">
    <property type="protein sequence ID" value="KAK3798153.1"/>
    <property type="molecule type" value="Genomic_DNA"/>
</dbReference>
<reference evidence="2" key="1">
    <citation type="journal article" date="2023" name="G3 (Bethesda)">
        <title>A reference genome for the long-term kleptoplast-retaining sea slug Elysia crispata morphotype clarki.</title>
        <authorList>
            <person name="Eastman K.E."/>
            <person name="Pendleton A.L."/>
            <person name="Shaikh M.A."/>
            <person name="Suttiyut T."/>
            <person name="Ogas R."/>
            <person name="Tomko P."/>
            <person name="Gavelis G."/>
            <person name="Widhalm J.R."/>
            <person name="Wisecaver J.H."/>
        </authorList>
    </citation>
    <scope>NUCLEOTIDE SEQUENCE</scope>
    <source>
        <strain evidence="2">ECLA1</strain>
    </source>
</reference>
<evidence type="ECO:0000313" key="3">
    <source>
        <dbReference type="Proteomes" id="UP001283361"/>
    </source>
</evidence>
<feature type="compositionally biased region" description="Polar residues" evidence="1">
    <location>
        <begin position="19"/>
        <end position="28"/>
    </location>
</feature>
<gene>
    <name evidence="2" type="ORF">RRG08_057884</name>
</gene>
<keyword evidence="3" id="KW-1185">Reference proteome</keyword>
<name>A0AAE1B222_9GAST</name>
<dbReference type="Proteomes" id="UP001283361">
    <property type="component" value="Unassembled WGS sequence"/>
</dbReference>
<feature type="region of interest" description="Disordered" evidence="1">
    <location>
        <begin position="1"/>
        <end position="28"/>
    </location>
</feature>
<dbReference type="AlphaFoldDB" id="A0AAE1B222"/>
<evidence type="ECO:0000313" key="2">
    <source>
        <dbReference type="EMBL" id="KAK3798153.1"/>
    </source>
</evidence>
<sequence length="246" mass="27678">MNDAEFEPALTYAPKERPNPTTTGASQSCSELEAQKMGRLDNLSKSEGGFIDYRFRFGAGSLFSHLRERSTTRAAKQTLVGLGRGRGRGITVLYGLRWNCYLLLVLLLLRRRSTDGLRRSAAVLKSTGFRVQSPCLLIPLPSPSTCSLPCRRAAVKWVRWYWRIEFCYICIYNRAGHIDKVFLRHHLMLLTLSSSDSSLVKIKDASSYWRPVCRQSATSSSIRNGVKFSNDCKVRAALPSYAGKPF</sequence>
<evidence type="ECO:0000256" key="1">
    <source>
        <dbReference type="SAM" id="MobiDB-lite"/>
    </source>
</evidence>
<accession>A0AAE1B222</accession>
<comment type="caution">
    <text evidence="2">The sequence shown here is derived from an EMBL/GenBank/DDBJ whole genome shotgun (WGS) entry which is preliminary data.</text>
</comment>
<proteinExistence type="predicted"/>
<organism evidence="2 3">
    <name type="scientific">Elysia crispata</name>
    <name type="common">lettuce slug</name>
    <dbReference type="NCBI Taxonomy" id="231223"/>
    <lineage>
        <taxon>Eukaryota</taxon>
        <taxon>Metazoa</taxon>
        <taxon>Spiralia</taxon>
        <taxon>Lophotrochozoa</taxon>
        <taxon>Mollusca</taxon>
        <taxon>Gastropoda</taxon>
        <taxon>Heterobranchia</taxon>
        <taxon>Euthyneura</taxon>
        <taxon>Panpulmonata</taxon>
        <taxon>Sacoglossa</taxon>
        <taxon>Placobranchoidea</taxon>
        <taxon>Plakobranchidae</taxon>
        <taxon>Elysia</taxon>
    </lineage>
</organism>